<protein>
    <recommendedName>
        <fullName evidence="3">histidine kinase</fullName>
        <ecNumber evidence="3">2.7.13.3</ecNumber>
    </recommendedName>
</protein>
<comment type="catalytic activity">
    <reaction evidence="1">
        <text>ATP + protein L-histidine = ADP + protein N-phospho-L-histidine.</text>
        <dbReference type="EC" id="2.7.13.3"/>
    </reaction>
</comment>
<dbReference type="Pfam" id="PF00512">
    <property type="entry name" value="HisKA"/>
    <property type="match status" value="1"/>
</dbReference>
<dbReference type="InterPro" id="IPR003661">
    <property type="entry name" value="HisK_dim/P_dom"/>
</dbReference>
<dbReference type="CDD" id="cd00082">
    <property type="entry name" value="HisKA"/>
    <property type="match status" value="1"/>
</dbReference>
<dbReference type="Pfam" id="PF02518">
    <property type="entry name" value="HATPase_c"/>
    <property type="match status" value="1"/>
</dbReference>
<dbReference type="PROSITE" id="PS50109">
    <property type="entry name" value="HIS_KIN"/>
    <property type="match status" value="1"/>
</dbReference>
<evidence type="ECO:0000256" key="5">
    <source>
        <dbReference type="ARBA" id="ARBA00022679"/>
    </source>
</evidence>
<feature type="domain" description="Histidine kinase" evidence="12">
    <location>
        <begin position="290"/>
        <end position="486"/>
    </location>
</feature>
<dbReference type="InterPro" id="IPR003660">
    <property type="entry name" value="HAMP_dom"/>
</dbReference>
<dbReference type="GO" id="GO:0000155">
    <property type="term" value="F:phosphorelay sensor kinase activity"/>
    <property type="evidence" value="ECO:0007669"/>
    <property type="project" value="InterPro"/>
</dbReference>
<keyword evidence="4" id="KW-0597">Phosphoprotein</keyword>
<evidence type="ECO:0000256" key="11">
    <source>
        <dbReference type="SAM" id="MobiDB-lite"/>
    </source>
</evidence>
<gene>
    <name evidence="14" type="ORF">M8330_14285</name>
</gene>
<dbReference type="SMART" id="SM00388">
    <property type="entry name" value="HisKA"/>
    <property type="match status" value="1"/>
</dbReference>
<evidence type="ECO:0000313" key="15">
    <source>
        <dbReference type="Proteomes" id="UP001139485"/>
    </source>
</evidence>
<dbReference type="SUPFAM" id="SSF55874">
    <property type="entry name" value="ATPase domain of HSP90 chaperone/DNA topoisomerase II/histidine kinase"/>
    <property type="match status" value="1"/>
</dbReference>
<reference evidence="14" key="1">
    <citation type="submission" date="2022-05" db="EMBL/GenBank/DDBJ databases">
        <authorList>
            <person name="Tuo L."/>
        </authorList>
    </citation>
    <scope>NUCLEOTIDE SEQUENCE</scope>
    <source>
        <strain evidence="14">BSK12Z-4</strain>
    </source>
</reference>
<evidence type="ECO:0000256" key="6">
    <source>
        <dbReference type="ARBA" id="ARBA00022692"/>
    </source>
</evidence>
<dbReference type="InterPro" id="IPR003594">
    <property type="entry name" value="HATPase_dom"/>
</dbReference>
<proteinExistence type="predicted"/>
<dbReference type="PANTHER" id="PTHR45436">
    <property type="entry name" value="SENSOR HISTIDINE KINASE YKOH"/>
    <property type="match status" value="1"/>
</dbReference>
<evidence type="ECO:0000256" key="8">
    <source>
        <dbReference type="ARBA" id="ARBA00022989"/>
    </source>
</evidence>
<evidence type="ECO:0000313" key="14">
    <source>
        <dbReference type="EMBL" id="MCM0621459.1"/>
    </source>
</evidence>
<feature type="compositionally biased region" description="Basic and acidic residues" evidence="11">
    <location>
        <begin position="140"/>
        <end position="154"/>
    </location>
</feature>
<feature type="compositionally biased region" description="Low complexity" evidence="11">
    <location>
        <begin position="126"/>
        <end position="139"/>
    </location>
</feature>
<dbReference type="Gene3D" id="3.30.565.10">
    <property type="entry name" value="Histidine kinase-like ATPase, C-terminal domain"/>
    <property type="match status" value="1"/>
</dbReference>
<dbReference type="EC" id="2.7.13.3" evidence="3"/>
<keyword evidence="7 14" id="KW-0418">Kinase</keyword>
<keyword evidence="8" id="KW-1133">Transmembrane helix</keyword>
<evidence type="ECO:0000256" key="3">
    <source>
        <dbReference type="ARBA" id="ARBA00012438"/>
    </source>
</evidence>
<comment type="caution">
    <text evidence="14">The sequence shown here is derived from an EMBL/GenBank/DDBJ whole genome shotgun (WGS) entry which is preliminary data.</text>
</comment>
<keyword evidence="5" id="KW-0808">Transferase</keyword>
<comment type="subcellular location">
    <subcellularLocation>
        <location evidence="2">Cell membrane</location>
    </subcellularLocation>
</comment>
<evidence type="ECO:0000259" key="12">
    <source>
        <dbReference type="PROSITE" id="PS50109"/>
    </source>
</evidence>
<dbReference type="RefSeq" id="WP_250827887.1">
    <property type="nucleotide sequence ID" value="NZ_JAMOIL010000018.1"/>
</dbReference>
<dbReference type="GO" id="GO:0005886">
    <property type="term" value="C:plasma membrane"/>
    <property type="evidence" value="ECO:0007669"/>
    <property type="project" value="UniProtKB-SubCell"/>
</dbReference>
<sequence>MSRRTGSRHAMSLRARIILLVVGTTLVVLTLAGVPLALVLQGSAQSAAEARATDAADGVAGYLTSGSVDVDRLSDYLDRVNAGSDYPVTVRLADDTLVGADLDDDVALALGPDWDGDGDGDDTSRDATSSPAPSASPSGSDRDDRDSASAKPDGDGDSSPGVESTSIVSTGEVTAVELICRTDGAGELRVVAVVDDDHLSTVLRWRYLVGGAVALALVLLAWLAAEVTSRRLVRPLQRTAATAVALSGGDLAARAPVSGPPEVAHVAVELNALAARIDELLTAEREQAADLSHRLRTPVMAVRLGVETLPASPERAELESAVDALERSLTRIIRAARRGNTEGLHPSVDAVAVARERVEFWAPLAEDQGRALTLDLPDAAFEVRSTPDDLGSALDALLENVLAHTPEGTAFAVRVAAQGSATTIEVTDDGPGIAPDALRRGLSDRGSSGLGLDIARGAAEASGGWLELIDPGPDGRARGVRLTFGPARP</sequence>
<dbReference type="SMART" id="SM00304">
    <property type="entry name" value="HAMP"/>
    <property type="match status" value="1"/>
</dbReference>
<evidence type="ECO:0000256" key="1">
    <source>
        <dbReference type="ARBA" id="ARBA00000085"/>
    </source>
</evidence>
<organism evidence="14 15">
    <name type="scientific">Nocardioides bruguierae</name>
    <dbReference type="NCBI Taxonomy" id="2945102"/>
    <lineage>
        <taxon>Bacteria</taxon>
        <taxon>Bacillati</taxon>
        <taxon>Actinomycetota</taxon>
        <taxon>Actinomycetes</taxon>
        <taxon>Propionibacteriales</taxon>
        <taxon>Nocardioidaceae</taxon>
        <taxon>Nocardioides</taxon>
    </lineage>
</organism>
<dbReference type="SMART" id="SM00387">
    <property type="entry name" value="HATPase_c"/>
    <property type="match status" value="1"/>
</dbReference>
<dbReference type="InterPro" id="IPR004358">
    <property type="entry name" value="Sig_transdc_His_kin-like_C"/>
</dbReference>
<dbReference type="InterPro" id="IPR036890">
    <property type="entry name" value="HATPase_C_sf"/>
</dbReference>
<feature type="region of interest" description="Disordered" evidence="11">
    <location>
        <begin position="109"/>
        <end position="167"/>
    </location>
</feature>
<keyword evidence="9" id="KW-0902">Two-component regulatory system</keyword>
<dbReference type="PANTHER" id="PTHR45436:SF5">
    <property type="entry name" value="SENSOR HISTIDINE KINASE TRCS"/>
    <property type="match status" value="1"/>
</dbReference>
<dbReference type="EMBL" id="JAMOIL010000018">
    <property type="protein sequence ID" value="MCM0621459.1"/>
    <property type="molecule type" value="Genomic_DNA"/>
</dbReference>
<evidence type="ECO:0000256" key="9">
    <source>
        <dbReference type="ARBA" id="ARBA00023012"/>
    </source>
</evidence>
<evidence type="ECO:0000256" key="7">
    <source>
        <dbReference type="ARBA" id="ARBA00022777"/>
    </source>
</evidence>
<dbReference type="CDD" id="cd06225">
    <property type="entry name" value="HAMP"/>
    <property type="match status" value="1"/>
</dbReference>
<keyword evidence="15" id="KW-1185">Reference proteome</keyword>
<dbReference type="InterPro" id="IPR036097">
    <property type="entry name" value="HisK_dim/P_sf"/>
</dbReference>
<dbReference type="InterPro" id="IPR005467">
    <property type="entry name" value="His_kinase_dom"/>
</dbReference>
<evidence type="ECO:0000256" key="4">
    <source>
        <dbReference type="ARBA" id="ARBA00022553"/>
    </source>
</evidence>
<dbReference type="Gene3D" id="1.10.287.130">
    <property type="match status" value="1"/>
</dbReference>
<dbReference type="PRINTS" id="PR00344">
    <property type="entry name" value="BCTRLSENSOR"/>
</dbReference>
<dbReference type="SUPFAM" id="SSF158472">
    <property type="entry name" value="HAMP domain-like"/>
    <property type="match status" value="1"/>
</dbReference>
<dbReference type="Pfam" id="PF00672">
    <property type="entry name" value="HAMP"/>
    <property type="match status" value="1"/>
</dbReference>
<dbReference type="PROSITE" id="PS50885">
    <property type="entry name" value="HAMP"/>
    <property type="match status" value="1"/>
</dbReference>
<keyword evidence="6" id="KW-0812">Transmembrane</keyword>
<dbReference type="SUPFAM" id="SSF47384">
    <property type="entry name" value="Homodimeric domain of signal transducing histidine kinase"/>
    <property type="match status" value="1"/>
</dbReference>
<name>A0A9X2IGD6_9ACTN</name>
<accession>A0A9X2IGD6</accession>
<evidence type="ECO:0000256" key="10">
    <source>
        <dbReference type="ARBA" id="ARBA00023136"/>
    </source>
</evidence>
<dbReference type="Proteomes" id="UP001139485">
    <property type="component" value="Unassembled WGS sequence"/>
</dbReference>
<feature type="domain" description="HAMP" evidence="13">
    <location>
        <begin position="230"/>
        <end position="282"/>
    </location>
</feature>
<evidence type="ECO:0000256" key="2">
    <source>
        <dbReference type="ARBA" id="ARBA00004236"/>
    </source>
</evidence>
<evidence type="ECO:0000259" key="13">
    <source>
        <dbReference type="PROSITE" id="PS50885"/>
    </source>
</evidence>
<dbReference type="InterPro" id="IPR050428">
    <property type="entry name" value="TCS_sensor_his_kinase"/>
</dbReference>
<keyword evidence="10" id="KW-0472">Membrane</keyword>
<dbReference type="AlphaFoldDB" id="A0A9X2IGD6"/>